<comment type="caution">
    <text evidence="2">The sequence shown here is derived from an EMBL/GenBank/DDBJ whole genome shotgun (WGS) entry which is preliminary data.</text>
</comment>
<evidence type="ECO:0000313" key="3">
    <source>
        <dbReference type="Proteomes" id="UP000023785"/>
    </source>
</evidence>
<proteinExistence type="predicted"/>
<dbReference type="PROSITE" id="PS50164">
    <property type="entry name" value="GIY_YIG"/>
    <property type="match status" value="1"/>
</dbReference>
<organism evidence="2 3">
    <name type="scientific">Acinetobacter nectaris CIP 110549</name>
    <dbReference type="NCBI Taxonomy" id="1392540"/>
    <lineage>
        <taxon>Bacteria</taxon>
        <taxon>Pseudomonadati</taxon>
        <taxon>Pseudomonadota</taxon>
        <taxon>Gammaproteobacteria</taxon>
        <taxon>Moraxellales</taxon>
        <taxon>Moraxellaceae</taxon>
        <taxon>Acinetobacter</taxon>
    </lineage>
</organism>
<dbReference type="AlphaFoldDB" id="V2TRZ7"/>
<dbReference type="OrthoDB" id="9803913at2"/>
<gene>
    <name evidence="2" type="ORF">P256_00829</name>
</gene>
<keyword evidence="3" id="KW-1185">Reference proteome</keyword>
<dbReference type="RefSeq" id="WP_023272411.1">
    <property type="nucleotide sequence ID" value="NZ_KI530712.1"/>
</dbReference>
<reference evidence="2 3" key="1">
    <citation type="submission" date="2013-10" db="EMBL/GenBank/DDBJ databases">
        <title>The Genome Sequence of Acinetobacter nectaris CIP 110549.</title>
        <authorList>
            <consortium name="The Broad Institute Genomics Platform"/>
            <consortium name="The Broad Institute Genome Sequencing Center for Infectious Disease"/>
            <person name="Cerqueira G."/>
            <person name="Feldgarden M."/>
            <person name="Courvalin P."/>
            <person name="Grillot-Courvalin C."/>
            <person name="Clermont D."/>
            <person name="Rocha E."/>
            <person name="Yoon E.-J."/>
            <person name="Nemec A."/>
            <person name="Young S.K."/>
            <person name="Zeng Q."/>
            <person name="Gargeya S."/>
            <person name="Fitzgerald M."/>
            <person name="Abouelleil A."/>
            <person name="Alvarado L."/>
            <person name="Berlin A.M."/>
            <person name="Chapman S.B."/>
            <person name="Gainer-Dewar J."/>
            <person name="Goldberg J."/>
            <person name="Gnerre S."/>
            <person name="Griggs A."/>
            <person name="Gujja S."/>
            <person name="Hansen M."/>
            <person name="Howarth C."/>
            <person name="Imamovic A."/>
            <person name="Ireland A."/>
            <person name="Larimer J."/>
            <person name="McCowan C."/>
            <person name="Murphy C."/>
            <person name="Pearson M."/>
            <person name="Poon T.W."/>
            <person name="Priest M."/>
            <person name="Roberts A."/>
            <person name="Saif S."/>
            <person name="Shea T."/>
            <person name="Sykes S."/>
            <person name="Wortman J."/>
            <person name="Nusbaum C."/>
            <person name="Birren B."/>
        </authorList>
    </citation>
    <scope>NUCLEOTIDE SEQUENCE [LARGE SCALE GENOMIC DNA]</scope>
    <source>
        <strain evidence="2 3">CIP 110549</strain>
    </source>
</reference>
<name>V2TRZ7_9GAMM</name>
<dbReference type="eggNOG" id="ENOG5031SM1">
    <property type="taxonomic scope" value="Bacteria"/>
</dbReference>
<sequence>MNITLDWHEPIILGSSSTLLKNLKVFDFSIPPEIAGVYIFFREYGDYKEALYVGRSENIRNRMKAHFNSIKLVDGLINTKAGPKKLAFAEVITRGNLSKALAQAEKGLINELDSLDHPLLNHQLMKDQYDYIISKGAVIDIIDTEISVFCSNKN</sequence>
<dbReference type="HOGENOM" id="CLU_1709302_0_0_6"/>
<dbReference type="PATRIC" id="fig|1392540.3.peg.801"/>
<dbReference type="SMART" id="SM00465">
    <property type="entry name" value="GIYc"/>
    <property type="match status" value="1"/>
</dbReference>
<dbReference type="Pfam" id="PF01541">
    <property type="entry name" value="GIY-YIG"/>
    <property type="match status" value="1"/>
</dbReference>
<dbReference type="EMBL" id="AYER01000003">
    <property type="protein sequence ID" value="ESK40377.1"/>
    <property type="molecule type" value="Genomic_DNA"/>
</dbReference>
<dbReference type="SUPFAM" id="SSF82771">
    <property type="entry name" value="GIY-YIG endonuclease"/>
    <property type="match status" value="1"/>
</dbReference>
<evidence type="ECO:0000313" key="2">
    <source>
        <dbReference type="EMBL" id="ESK40377.1"/>
    </source>
</evidence>
<dbReference type="Gene3D" id="3.40.1440.10">
    <property type="entry name" value="GIY-YIG endonuclease"/>
    <property type="match status" value="1"/>
</dbReference>
<dbReference type="Proteomes" id="UP000023785">
    <property type="component" value="Unassembled WGS sequence"/>
</dbReference>
<protein>
    <recommendedName>
        <fullName evidence="1">GIY-YIG domain-containing protein</fullName>
    </recommendedName>
</protein>
<evidence type="ECO:0000259" key="1">
    <source>
        <dbReference type="PROSITE" id="PS50164"/>
    </source>
</evidence>
<feature type="domain" description="GIY-YIG" evidence="1">
    <location>
        <begin position="33"/>
        <end position="122"/>
    </location>
</feature>
<dbReference type="InterPro" id="IPR000305">
    <property type="entry name" value="GIY-YIG_endonuc"/>
</dbReference>
<accession>V2TRZ7</accession>
<dbReference type="InterPro" id="IPR035901">
    <property type="entry name" value="GIY-YIG_endonuc_sf"/>
</dbReference>